<evidence type="ECO:0000259" key="2">
    <source>
        <dbReference type="Pfam" id="PF13166"/>
    </source>
</evidence>
<evidence type="ECO:0000313" key="4">
    <source>
        <dbReference type="Proteomes" id="UP000334923"/>
    </source>
</evidence>
<reference evidence="3 4" key="1">
    <citation type="submission" date="2019-09" db="EMBL/GenBank/DDBJ databases">
        <authorList>
            <person name="Cremers G."/>
        </authorList>
    </citation>
    <scope>NUCLEOTIDE SEQUENCE [LARGE SCALE GENOMIC DNA]</scope>
    <source>
        <strain evidence="3">4A</strain>
    </source>
</reference>
<dbReference type="AlphaFoldDB" id="A0A5E6MHZ8"/>
<evidence type="ECO:0000256" key="1">
    <source>
        <dbReference type="SAM" id="Coils"/>
    </source>
</evidence>
<protein>
    <recommendedName>
        <fullName evidence="2">Protein CR006 P-loop domain-containing protein</fullName>
    </recommendedName>
</protein>
<dbReference type="GO" id="GO:0000731">
    <property type="term" value="P:DNA synthesis involved in DNA repair"/>
    <property type="evidence" value="ECO:0007669"/>
    <property type="project" value="TreeGrafter"/>
</dbReference>
<sequence>MAHEALLDWAEGRPLWQQDALRRLAQHGELTEDDFADLRSQIEIAQGLPAENPTEVAPLAAEHLSEAASDEPKTVLASLGPVKNIDRLESDQPPMRFAVNGVTLVYGPNASGKSGYCRIIKQLCRSLTSAPLRGNIYSRDKAPTAEIGLGFRVGDDAQPKTEIIWKGSDPPPSELARISVFDTDTARVYVDKQRKIKFLPYELDLLNKLGVALQMLDTGYNAREDAFNATVNVPLPAGYTQGTAASRLVSKLTTATSLNDLPSEQALRDLANWSAETQTELDRLTEESKNDPQTLARLRIEARQALETLKVDIATIREKLADAAIVTLSQKRQDAVAKSAAAEASAHDLFKDEPIPGVGSEVWRHMLKYAREFAASAFPDRNPPQIATAERCVLCQQELDEPAAVRLAAFDAYLTDKAAEEATTATQMFDAAVTAMLALTTKTRANVTTLLAGYAALSPQKKEYAETLAAFFEKAAARLRVVKATLTAQEYDNLDHLEALPDSPAQLIDDEIAALNTEADNLNNAKRDDAAAQQRAARLADLTDKKKLGEEIEVIVERRNRLEERHKVAACRRDCRITAITQQITRRRREILTPTLKQALECELSALHLTHIPLRLADRGDLGSSIIEIALSTQQRIANNSDVLSEGEQRGLALACFLAELNEVGRDHGIIMDDPVSSLDYSRMESVAGRLAQEAASGRQVIVFTHNILFHDMLSSAARRAGVACHKEWMTSLGDDRFGIIDNARKPWHVKPVTERLTEIDQAVRALKDAGYDRSDEKFRGDVTRLYTQMRTTWERIVEEILFNKTIQRFRCEIMTQRLKAACFDTKNDYPVIFEGMKRTSHYSGHDLAEELPPELPASEDIDRDLEDLRKFAAFAKKRKTDLENTVGKYEAGVEPVLL</sequence>
<evidence type="ECO:0000313" key="3">
    <source>
        <dbReference type="EMBL" id="VVM07862.1"/>
    </source>
</evidence>
<dbReference type="EMBL" id="CABFVA020000114">
    <property type="protein sequence ID" value="VVM07862.1"/>
    <property type="molecule type" value="Genomic_DNA"/>
</dbReference>
<dbReference type="InterPro" id="IPR026866">
    <property type="entry name" value="CR006_AAA"/>
</dbReference>
<keyword evidence="4" id="KW-1185">Reference proteome</keyword>
<organism evidence="3 4">
    <name type="scientific">Methylacidimicrobium tartarophylax</name>
    <dbReference type="NCBI Taxonomy" id="1041768"/>
    <lineage>
        <taxon>Bacteria</taxon>
        <taxon>Pseudomonadati</taxon>
        <taxon>Verrucomicrobiota</taxon>
        <taxon>Methylacidimicrobium</taxon>
    </lineage>
</organism>
<gene>
    <name evidence="3" type="ORF">MAMT_01960</name>
</gene>
<feature type="domain" description="Protein CR006 P-loop" evidence="2">
    <location>
        <begin position="389"/>
        <end position="761"/>
    </location>
</feature>
<dbReference type="PANTHER" id="PTHR32182">
    <property type="entry name" value="DNA REPLICATION AND REPAIR PROTEIN RECF"/>
    <property type="match status" value="1"/>
</dbReference>
<feature type="coiled-coil region" evidence="1">
    <location>
        <begin position="505"/>
        <end position="565"/>
    </location>
</feature>
<dbReference type="OrthoDB" id="9789562at2"/>
<proteinExistence type="predicted"/>
<dbReference type="PANTHER" id="PTHR32182:SF22">
    <property type="entry name" value="ATP-DEPENDENT ENDONUCLEASE, OLD FAMILY-RELATED"/>
    <property type="match status" value="1"/>
</dbReference>
<name>A0A5E6MHZ8_9BACT</name>
<dbReference type="InterPro" id="IPR027417">
    <property type="entry name" value="P-loop_NTPase"/>
</dbReference>
<dbReference type="Pfam" id="PF13166">
    <property type="entry name" value="AAA_13"/>
    <property type="match status" value="1"/>
</dbReference>
<dbReference type="SUPFAM" id="SSF52540">
    <property type="entry name" value="P-loop containing nucleoside triphosphate hydrolases"/>
    <property type="match status" value="1"/>
</dbReference>
<dbReference type="Proteomes" id="UP000334923">
    <property type="component" value="Unassembled WGS sequence"/>
</dbReference>
<dbReference type="CDD" id="cd00267">
    <property type="entry name" value="ABC_ATPase"/>
    <property type="match status" value="1"/>
</dbReference>
<keyword evidence="1" id="KW-0175">Coiled coil</keyword>
<accession>A0A5E6MHZ8</accession>
<dbReference type="GO" id="GO:0006302">
    <property type="term" value="P:double-strand break repair"/>
    <property type="evidence" value="ECO:0007669"/>
    <property type="project" value="TreeGrafter"/>
</dbReference>
<dbReference type="RefSeq" id="WP_142660799.1">
    <property type="nucleotide sequence ID" value="NZ_CABFVA020000114.1"/>
</dbReference>
<dbReference type="Gene3D" id="3.40.50.300">
    <property type="entry name" value="P-loop containing nucleotide triphosphate hydrolases"/>
    <property type="match status" value="1"/>
</dbReference>